<dbReference type="VEuPathDB" id="TriTrypDB:Lsey_0099_0200"/>
<comment type="caution">
    <text evidence="2">The sequence shown here is derived from an EMBL/GenBank/DDBJ whole genome shotgun (WGS) entry which is preliminary data.</text>
</comment>
<evidence type="ECO:0000313" key="2">
    <source>
        <dbReference type="EMBL" id="KPI87187.1"/>
    </source>
</evidence>
<feature type="region of interest" description="Disordered" evidence="1">
    <location>
        <begin position="399"/>
        <end position="522"/>
    </location>
</feature>
<proteinExistence type="predicted"/>
<reference evidence="2 3" key="1">
    <citation type="journal article" date="2015" name="PLoS Pathog.">
        <title>Leptomonas seymouri: Adaptations to the Dixenous Life Cycle Analyzed by Genome Sequencing, Transcriptome Profiling and Co-infection with Leishmania donovani.</title>
        <authorList>
            <person name="Kraeva N."/>
            <person name="Butenko A."/>
            <person name="Hlavacova J."/>
            <person name="Kostygov A."/>
            <person name="Myskova J."/>
            <person name="Grybchuk D."/>
            <person name="Lestinova T."/>
            <person name="Votypka J."/>
            <person name="Volf P."/>
            <person name="Opperdoes F."/>
            <person name="Flegontov P."/>
            <person name="Lukes J."/>
            <person name="Yurchenko V."/>
        </authorList>
    </citation>
    <scope>NUCLEOTIDE SEQUENCE [LARGE SCALE GENOMIC DNA]</scope>
    <source>
        <strain evidence="2 3">ATCC 30220</strain>
    </source>
</reference>
<feature type="compositionally biased region" description="Low complexity" evidence="1">
    <location>
        <begin position="499"/>
        <end position="511"/>
    </location>
</feature>
<dbReference type="OMA" id="RYFFECF"/>
<feature type="compositionally biased region" description="Low complexity" evidence="1">
    <location>
        <begin position="235"/>
        <end position="246"/>
    </location>
</feature>
<dbReference type="EMBL" id="LJSK01000099">
    <property type="protein sequence ID" value="KPI87187.1"/>
    <property type="molecule type" value="Genomic_DNA"/>
</dbReference>
<feature type="compositionally biased region" description="Gly residues" evidence="1">
    <location>
        <begin position="449"/>
        <end position="467"/>
    </location>
</feature>
<dbReference type="AlphaFoldDB" id="A0A0N0P6I1"/>
<protein>
    <submittedName>
        <fullName evidence="2">Uncharacterized protein</fullName>
    </submittedName>
</protein>
<evidence type="ECO:0000256" key="1">
    <source>
        <dbReference type="SAM" id="MobiDB-lite"/>
    </source>
</evidence>
<name>A0A0N0P6I1_LEPSE</name>
<feature type="region of interest" description="Disordered" evidence="1">
    <location>
        <begin position="197"/>
        <end position="246"/>
    </location>
</feature>
<sequence>MRGGFGRCRYERPQPGLQVHSYEDAIYPPRAYRYHVQQATTAIAQTTARNASHSGSGGVDAQSTAIVLPTIDADAACGPFLKSSASGVASSSASVLSASSLGYIGRSASSVASNSTAGAGFSPMDAERRPPPRLQYFFDCFVPDEDGTDVQSLSEVCRHAELLNPFHYRELWGGMAGEIEVPSAPWRETCTTAGAVKAEPVMEEEDGDPLNGKSAETSGASKPEGYIVKQENKAARPSAATRAATRAAQRALQRTLRALGLTDELSSMVLLAARVPPGGRLTRKQEKLLRLRHQRRPMPPRPIRRGAKVFMPAYALLAGGAAGTALHGLASAEATAATGGLIDVTAAGPRVLHLKKAAAHRYGAFGTVGGGQDVGYNGGGHTTHLGSRATAAPALLNEFAFDDDDEDEKSTQGRGGRRAGERRGRGEDEGLDEGDIPLIESGLWSPLGRPGGGGGGASGGAAGGGAVAAGQLDEEAEEGSDEEDDLSTGMAEDDDDDANFSSDGGNDNDSFGAGGDDGNDDY</sequence>
<keyword evidence="3" id="KW-1185">Reference proteome</keyword>
<feature type="compositionally biased region" description="Basic and acidic residues" evidence="1">
    <location>
        <begin position="418"/>
        <end position="428"/>
    </location>
</feature>
<evidence type="ECO:0000313" key="3">
    <source>
        <dbReference type="Proteomes" id="UP000038009"/>
    </source>
</evidence>
<dbReference type="OrthoDB" id="273860at2759"/>
<gene>
    <name evidence="2" type="ORF">ABL78_3749</name>
</gene>
<organism evidence="2 3">
    <name type="scientific">Leptomonas seymouri</name>
    <dbReference type="NCBI Taxonomy" id="5684"/>
    <lineage>
        <taxon>Eukaryota</taxon>
        <taxon>Discoba</taxon>
        <taxon>Euglenozoa</taxon>
        <taxon>Kinetoplastea</taxon>
        <taxon>Metakinetoplastina</taxon>
        <taxon>Trypanosomatida</taxon>
        <taxon>Trypanosomatidae</taxon>
        <taxon>Leishmaniinae</taxon>
        <taxon>Leptomonas</taxon>
    </lineage>
</organism>
<dbReference type="Proteomes" id="UP000038009">
    <property type="component" value="Unassembled WGS sequence"/>
</dbReference>
<accession>A0A0N0P6I1</accession>
<feature type="compositionally biased region" description="Acidic residues" evidence="1">
    <location>
        <begin position="472"/>
        <end position="498"/>
    </location>
</feature>